<name>A0A0D2HVH0_CLAB1</name>
<organism evidence="3 4">
    <name type="scientific">Cladophialophora bantiana (strain ATCC 10958 / CBS 173.52 / CDC B-1940 / NIH 8579)</name>
    <name type="common">Xylohypha bantiana</name>
    <dbReference type="NCBI Taxonomy" id="1442370"/>
    <lineage>
        <taxon>Eukaryota</taxon>
        <taxon>Fungi</taxon>
        <taxon>Dikarya</taxon>
        <taxon>Ascomycota</taxon>
        <taxon>Pezizomycotina</taxon>
        <taxon>Eurotiomycetes</taxon>
        <taxon>Chaetothyriomycetidae</taxon>
        <taxon>Chaetothyriales</taxon>
        <taxon>Herpotrichiellaceae</taxon>
        <taxon>Cladophialophora</taxon>
    </lineage>
</organism>
<evidence type="ECO:0000313" key="3">
    <source>
        <dbReference type="EMBL" id="KIW94875.1"/>
    </source>
</evidence>
<dbReference type="InterPro" id="IPR024630">
    <property type="entry name" value="Stc1"/>
</dbReference>
<dbReference type="VEuPathDB" id="FungiDB:Z519_04853"/>
<proteinExistence type="predicted"/>
<feature type="region of interest" description="Disordered" evidence="1">
    <location>
        <begin position="177"/>
        <end position="264"/>
    </location>
</feature>
<feature type="compositionally biased region" description="Acidic residues" evidence="1">
    <location>
        <begin position="255"/>
        <end position="264"/>
    </location>
</feature>
<dbReference type="AlphaFoldDB" id="A0A0D2HVH0"/>
<evidence type="ECO:0000259" key="2">
    <source>
        <dbReference type="Pfam" id="PF12898"/>
    </source>
</evidence>
<dbReference type="OrthoDB" id="3514033at2759"/>
<dbReference type="GeneID" id="27697781"/>
<dbReference type="RefSeq" id="XP_016621544.1">
    <property type="nucleotide sequence ID" value="XM_016762597.1"/>
</dbReference>
<sequence length="264" mass="29428">MSHKQKQKPFWERKQQSFTNVDIGTMIPCVACNVKCFRARYSQNQLTKYQESLAREVRGGPKAELPRCRNCTPEATAELYCTGCRVTKDLSFFSKQQRKKPDDAKCLNCQQEVEDRVPSLEAALEEERIRDDEIRGKHLSGSVMSSIAGSVISSRSQSQVQSASASGIYVVGDRDSAWGGDEGSIRPPSPTETELSSSRSTSSRANSGYARSVSKNSFAKSPAYVAPAKARVMNQLEREERQRQEVQMGSRHGDSDDDDGEWEL</sequence>
<feature type="compositionally biased region" description="Low complexity" evidence="1">
    <location>
        <begin position="191"/>
        <end position="204"/>
    </location>
</feature>
<evidence type="ECO:0000313" key="4">
    <source>
        <dbReference type="Proteomes" id="UP000053789"/>
    </source>
</evidence>
<dbReference type="Proteomes" id="UP000053789">
    <property type="component" value="Unassembled WGS sequence"/>
</dbReference>
<dbReference type="Pfam" id="PF12898">
    <property type="entry name" value="Stc1"/>
    <property type="match status" value="1"/>
</dbReference>
<gene>
    <name evidence="3" type="ORF">Z519_04853</name>
</gene>
<feature type="domain" description="Stc1" evidence="2">
    <location>
        <begin position="29"/>
        <end position="111"/>
    </location>
</feature>
<protein>
    <recommendedName>
        <fullName evidence="2">Stc1 domain-containing protein</fullName>
    </recommendedName>
</protein>
<dbReference type="EMBL" id="KN846985">
    <property type="protein sequence ID" value="KIW94875.1"/>
    <property type="molecule type" value="Genomic_DNA"/>
</dbReference>
<dbReference type="HOGENOM" id="CLU_067851_0_0_1"/>
<keyword evidence="4" id="KW-1185">Reference proteome</keyword>
<evidence type="ECO:0000256" key="1">
    <source>
        <dbReference type="SAM" id="MobiDB-lite"/>
    </source>
</evidence>
<accession>A0A0D2HVH0</accession>
<reference evidence="3" key="1">
    <citation type="submission" date="2015-01" db="EMBL/GenBank/DDBJ databases">
        <title>The Genome Sequence of Cladophialophora bantiana CBS 173.52.</title>
        <authorList>
            <consortium name="The Broad Institute Genomics Platform"/>
            <person name="Cuomo C."/>
            <person name="de Hoog S."/>
            <person name="Gorbushina A."/>
            <person name="Stielow B."/>
            <person name="Teixiera M."/>
            <person name="Abouelleil A."/>
            <person name="Chapman S.B."/>
            <person name="Priest M."/>
            <person name="Young S.K."/>
            <person name="Wortman J."/>
            <person name="Nusbaum C."/>
            <person name="Birren B."/>
        </authorList>
    </citation>
    <scope>NUCLEOTIDE SEQUENCE [LARGE SCALE GENOMIC DNA]</scope>
    <source>
        <strain evidence="3">CBS 173.52</strain>
    </source>
</reference>